<dbReference type="InterPro" id="IPR001959">
    <property type="entry name" value="Transposase"/>
</dbReference>
<evidence type="ECO:0000259" key="2">
    <source>
        <dbReference type="Pfam" id="PF01385"/>
    </source>
</evidence>
<feature type="compositionally biased region" description="Basic residues" evidence="1">
    <location>
        <begin position="230"/>
        <end position="249"/>
    </location>
</feature>
<feature type="region of interest" description="Disordered" evidence="1">
    <location>
        <begin position="223"/>
        <end position="273"/>
    </location>
</feature>
<evidence type="ECO:0000313" key="4">
    <source>
        <dbReference type="Proteomes" id="UP000295578"/>
    </source>
</evidence>
<dbReference type="Pfam" id="PF01385">
    <property type="entry name" value="OrfB_IS605"/>
    <property type="match status" value="1"/>
</dbReference>
<accession>A0A4R5B6N0</accession>
<organism evidence="3 4">
    <name type="scientific">Actinomadura darangshiensis</name>
    <dbReference type="NCBI Taxonomy" id="705336"/>
    <lineage>
        <taxon>Bacteria</taxon>
        <taxon>Bacillati</taxon>
        <taxon>Actinomycetota</taxon>
        <taxon>Actinomycetes</taxon>
        <taxon>Streptosporangiales</taxon>
        <taxon>Thermomonosporaceae</taxon>
        <taxon>Actinomadura</taxon>
    </lineage>
</organism>
<feature type="compositionally biased region" description="Basic residues" evidence="1">
    <location>
        <begin position="122"/>
        <end position="142"/>
    </location>
</feature>
<feature type="compositionally biased region" description="Gly residues" evidence="1">
    <location>
        <begin position="43"/>
        <end position="52"/>
    </location>
</feature>
<gene>
    <name evidence="3" type="ORF">E1293_20680</name>
</gene>
<feature type="compositionally biased region" description="Basic and acidic residues" evidence="1">
    <location>
        <begin position="258"/>
        <end position="269"/>
    </location>
</feature>
<reference evidence="3 4" key="1">
    <citation type="submission" date="2019-03" db="EMBL/GenBank/DDBJ databases">
        <title>Draft genome sequences of novel Actinobacteria.</title>
        <authorList>
            <person name="Sahin N."/>
            <person name="Ay H."/>
            <person name="Saygin H."/>
        </authorList>
    </citation>
    <scope>NUCLEOTIDE SEQUENCE [LARGE SCALE GENOMIC DNA]</scope>
    <source>
        <strain evidence="3 4">DSM 45941</strain>
    </source>
</reference>
<protein>
    <recommendedName>
        <fullName evidence="2">Probable transposase IS891/IS1136/IS1341 domain-containing protein</fullName>
    </recommendedName>
</protein>
<dbReference type="EMBL" id="SMKY01000091">
    <property type="protein sequence ID" value="TDD80529.1"/>
    <property type="molecule type" value="Genomic_DNA"/>
</dbReference>
<proteinExistence type="predicted"/>
<comment type="caution">
    <text evidence="3">The sequence shown here is derived from an EMBL/GenBank/DDBJ whole genome shotgun (WGS) entry which is preliminary data.</text>
</comment>
<dbReference type="Proteomes" id="UP000295578">
    <property type="component" value="Unassembled WGS sequence"/>
</dbReference>
<feature type="region of interest" description="Disordered" evidence="1">
    <location>
        <begin position="39"/>
        <end position="75"/>
    </location>
</feature>
<evidence type="ECO:0000256" key="1">
    <source>
        <dbReference type="SAM" id="MobiDB-lite"/>
    </source>
</evidence>
<feature type="compositionally biased region" description="Basic residues" evidence="1">
    <location>
        <begin position="87"/>
        <end position="96"/>
    </location>
</feature>
<evidence type="ECO:0000313" key="3">
    <source>
        <dbReference type="EMBL" id="TDD80529.1"/>
    </source>
</evidence>
<feature type="domain" description="Probable transposase IS891/IS1136/IS1341" evidence="2">
    <location>
        <begin position="169"/>
        <end position="226"/>
    </location>
</feature>
<feature type="region of interest" description="Disordered" evidence="1">
    <location>
        <begin position="87"/>
        <end position="155"/>
    </location>
</feature>
<keyword evidence="4" id="KW-1185">Reference proteome</keyword>
<sequence length="301" mass="33655">MVRVEPGPGRLQRHRYDTEGKWWSGTGMHRLWNRVRKTDPALGSGGVPGSGSGVTRVRQVQPRGTQGPPLGFSRRFRNWPAAWPTARRRSCRRRCRGPPTTDTCRSPCRSTVPSLPACPARQCRRRRPPDHHAADRRRRPGRRDRDRRTEGAAGRAAQAVAAATQQGALAQAAGSANRAKAAARLARHHARNAELRKDALHKATGRLAARCETVVVENHNVSGTMANRRPCPRRPRPRRRRGRGRRPRVRAGTADAGLQDRLERREPGGRRPLVPLVQDVLGLRRGESPTRPVRAHLPMRH</sequence>
<dbReference type="AlphaFoldDB" id="A0A4R5B6N0"/>
<name>A0A4R5B6N0_9ACTN</name>